<protein>
    <submittedName>
        <fullName evidence="2">Uncharacterized protein</fullName>
    </submittedName>
</protein>
<sequence length="211" mass="23655">MFGSILCTSWPAACTGEVMVAKMAAWYCTVEMSSGAAMPGSRHTEPSFEELSQMGYHVTILRTEAGIRQPITEDEVRRAIVPMAGRLDIGPGSELRLYPPALNDESEILVVEDDELWATNPSDRFLELMIELAGYLGARVRGDEWETYRSLDDTYIHPDDQAEWDQAHPPEPRRWIKSRVAREMAWRLVVTGLGGVLLAGAILLYRRLTSS</sequence>
<keyword evidence="1" id="KW-1133">Transmembrane helix</keyword>
<gene>
    <name evidence="2" type="ORF">GJV26_04605</name>
</gene>
<feature type="transmembrane region" description="Helical" evidence="1">
    <location>
        <begin position="184"/>
        <end position="205"/>
    </location>
</feature>
<proteinExistence type="predicted"/>
<dbReference type="OrthoDB" id="8758871at2"/>
<organism evidence="2 3">
    <name type="scientific">Pseudoduganella dura</name>
    <dbReference type="NCBI Taxonomy" id="321982"/>
    <lineage>
        <taxon>Bacteria</taxon>
        <taxon>Pseudomonadati</taxon>
        <taxon>Pseudomonadota</taxon>
        <taxon>Betaproteobacteria</taxon>
        <taxon>Burkholderiales</taxon>
        <taxon>Oxalobacteraceae</taxon>
        <taxon>Telluria group</taxon>
        <taxon>Pseudoduganella</taxon>
    </lineage>
</organism>
<keyword evidence="1" id="KW-0812">Transmembrane</keyword>
<reference evidence="2 3" key="1">
    <citation type="submission" date="2019-11" db="EMBL/GenBank/DDBJ databases">
        <title>Draft Genome Sequences of Six Type Strains of the Genus Massilia.</title>
        <authorList>
            <person name="Miess H."/>
            <person name="Frediansyah A."/>
            <person name="Goeker M."/>
            <person name="Gross H."/>
        </authorList>
    </citation>
    <scope>NUCLEOTIDE SEQUENCE [LARGE SCALE GENOMIC DNA]</scope>
    <source>
        <strain evidence="2 3">DSM 17513</strain>
    </source>
</reference>
<dbReference type="Proteomes" id="UP000431684">
    <property type="component" value="Unassembled WGS sequence"/>
</dbReference>
<evidence type="ECO:0000313" key="2">
    <source>
        <dbReference type="EMBL" id="MUI11766.1"/>
    </source>
</evidence>
<keyword evidence="1" id="KW-0472">Membrane</keyword>
<dbReference type="EMBL" id="WNWM01000002">
    <property type="protein sequence ID" value="MUI11766.1"/>
    <property type="molecule type" value="Genomic_DNA"/>
</dbReference>
<accession>A0A6I3X7N7</accession>
<evidence type="ECO:0000313" key="3">
    <source>
        <dbReference type="Proteomes" id="UP000431684"/>
    </source>
</evidence>
<keyword evidence="3" id="KW-1185">Reference proteome</keyword>
<dbReference type="AlphaFoldDB" id="A0A6I3X7N7"/>
<name>A0A6I3X7N7_9BURK</name>
<comment type="caution">
    <text evidence="2">The sequence shown here is derived from an EMBL/GenBank/DDBJ whole genome shotgun (WGS) entry which is preliminary data.</text>
</comment>
<dbReference type="RefSeq" id="WP_155707799.1">
    <property type="nucleotide sequence ID" value="NZ_BMWU01000003.1"/>
</dbReference>
<evidence type="ECO:0000256" key="1">
    <source>
        <dbReference type="SAM" id="Phobius"/>
    </source>
</evidence>